<dbReference type="PANTHER" id="PTHR16056">
    <property type="entry name" value="REGULATOR OF MICROTUBULE DYNAMICS PROTEIN"/>
    <property type="match status" value="1"/>
</dbReference>
<evidence type="ECO:0000256" key="7">
    <source>
        <dbReference type="ARBA" id="ARBA00039966"/>
    </source>
</evidence>
<dbReference type="GO" id="GO:0008017">
    <property type="term" value="F:microtubule binding"/>
    <property type="evidence" value="ECO:0007669"/>
    <property type="project" value="TreeGrafter"/>
</dbReference>
<dbReference type="GO" id="GO:0097431">
    <property type="term" value="C:mitotic spindle pole"/>
    <property type="evidence" value="ECO:0007669"/>
    <property type="project" value="TreeGrafter"/>
</dbReference>
<dbReference type="OMA" id="KCAESHQ"/>
<dbReference type="InParanoid" id="A0A6P6Y6S8"/>
<reference evidence="10" key="1">
    <citation type="submission" date="2025-08" db="UniProtKB">
        <authorList>
            <consortium name="RefSeq"/>
        </authorList>
    </citation>
    <scope>IDENTIFICATION</scope>
    <source>
        <strain evidence="10">Airmid</strain>
    </source>
</reference>
<evidence type="ECO:0000256" key="2">
    <source>
        <dbReference type="ARBA" id="ARBA00011375"/>
    </source>
</evidence>
<evidence type="ECO:0000313" key="9">
    <source>
        <dbReference type="Proteomes" id="UP000515146"/>
    </source>
</evidence>
<dbReference type="RefSeq" id="XP_027200995.1">
    <property type="nucleotide sequence ID" value="XM_027345194.1"/>
</dbReference>
<evidence type="ECO:0000256" key="3">
    <source>
        <dbReference type="ARBA" id="ARBA00022490"/>
    </source>
</evidence>
<dbReference type="Pfam" id="PF21033">
    <property type="entry name" value="RMD1-3"/>
    <property type="match status" value="1"/>
</dbReference>
<name>A0A6P6Y6S8_DERPT</name>
<dbReference type="SUPFAM" id="SSF48452">
    <property type="entry name" value="TPR-like"/>
    <property type="match status" value="1"/>
</dbReference>
<dbReference type="Proteomes" id="UP000515146">
    <property type="component" value="Unplaced"/>
</dbReference>
<keyword evidence="6" id="KW-0206">Cytoskeleton</keyword>
<comment type="subunit">
    <text evidence="2">Interacts with microtubules.</text>
</comment>
<dbReference type="GO" id="GO:0005739">
    <property type="term" value="C:mitochondrion"/>
    <property type="evidence" value="ECO:0007669"/>
    <property type="project" value="TreeGrafter"/>
</dbReference>
<dbReference type="GeneID" id="113795020"/>
<dbReference type="Gene3D" id="1.25.40.10">
    <property type="entry name" value="Tetratricopeptide repeat domain"/>
    <property type="match status" value="1"/>
</dbReference>
<dbReference type="AlphaFoldDB" id="A0A6P6Y6S8"/>
<comment type="subcellular location">
    <subcellularLocation>
        <location evidence="1">Cytoplasm</location>
        <location evidence="1">Cytoskeleton</location>
    </subcellularLocation>
</comment>
<protein>
    <recommendedName>
        <fullName evidence="7">Regulator of microtubule dynamics protein 1</fullName>
    </recommendedName>
    <alternativeName>
        <fullName evidence="8">Protein FAM82B</fullName>
    </alternativeName>
</protein>
<dbReference type="GO" id="GO:0005876">
    <property type="term" value="C:spindle microtubule"/>
    <property type="evidence" value="ECO:0007669"/>
    <property type="project" value="TreeGrafter"/>
</dbReference>
<keyword evidence="5" id="KW-0802">TPR repeat</keyword>
<evidence type="ECO:0000256" key="6">
    <source>
        <dbReference type="ARBA" id="ARBA00023212"/>
    </source>
</evidence>
<evidence type="ECO:0000256" key="1">
    <source>
        <dbReference type="ARBA" id="ARBA00004245"/>
    </source>
</evidence>
<evidence type="ECO:0000256" key="4">
    <source>
        <dbReference type="ARBA" id="ARBA00022737"/>
    </source>
</evidence>
<proteinExistence type="predicted"/>
<keyword evidence="4" id="KW-0677">Repeat</keyword>
<dbReference type="KEGG" id="dpte:113795020"/>
<dbReference type="PANTHER" id="PTHR16056:SF16">
    <property type="entry name" value="REGULATOR OF MICROTUBULE DYNAMICS PROTEIN 1"/>
    <property type="match status" value="1"/>
</dbReference>
<dbReference type="InterPro" id="IPR011990">
    <property type="entry name" value="TPR-like_helical_dom_sf"/>
</dbReference>
<dbReference type="OrthoDB" id="512473at2759"/>
<evidence type="ECO:0000256" key="5">
    <source>
        <dbReference type="ARBA" id="ARBA00022803"/>
    </source>
</evidence>
<gene>
    <name evidence="10" type="primary">LOC113795020</name>
</gene>
<organism evidence="9 10">
    <name type="scientific">Dermatophagoides pteronyssinus</name>
    <name type="common">European house dust mite</name>
    <dbReference type="NCBI Taxonomy" id="6956"/>
    <lineage>
        <taxon>Eukaryota</taxon>
        <taxon>Metazoa</taxon>
        <taxon>Ecdysozoa</taxon>
        <taxon>Arthropoda</taxon>
        <taxon>Chelicerata</taxon>
        <taxon>Arachnida</taxon>
        <taxon>Acari</taxon>
        <taxon>Acariformes</taxon>
        <taxon>Sarcoptiformes</taxon>
        <taxon>Astigmata</taxon>
        <taxon>Psoroptidia</taxon>
        <taxon>Analgoidea</taxon>
        <taxon>Pyroglyphidae</taxon>
        <taxon>Dermatophagoidinae</taxon>
        <taxon>Dermatophagoides</taxon>
    </lineage>
</organism>
<evidence type="ECO:0000313" key="10">
    <source>
        <dbReference type="RefSeq" id="XP_027200995.1"/>
    </source>
</evidence>
<accession>A0A6P6Y6S8</accession>
<keyword evidence="9" id="KW-1185">Reference proteome</keyword>
<dbReference type="InterPro" id="IPR049039">
    <property type="entry name" value="RMD1-3_a_helical_rpt"/>
</dbReference>
<sequence length="241" mass="28004">MADNFLVEYDKDVADPSKDPMELYNRLLKQFNDDGEKNVEYCYRLVIICLTLSDCELKKKNKSEGKKWEEEALKYAKKAIELDPKSMNAHKWYCAAVGRMAPHVSTKERIQMGHQFKEHRDIAVSIDNNDELMHHMYGRWCSEVASLSFMERQIAKTFFGTPPEATYEDALESLKMADKLKHEWKANHLWMAKVLISMKKYPEAMQWIDDGLSYPSITAEDGVAQLELESLAKSYAKYRAK</sequence>
<evidence type="ECO:0000256" key="8">
    <source>
        <dbReference type="ARBA" id="ARBA00041958"/>
    </source>
</evidence>
<keyword evidence="3" id="KW-0963">Cytoplasm</keyword>